<feature type="compositionally biased region" description="Acidic residues" evidence="1">
    <location>
        <begin position="126"/>
        <end position="143"/>
    </location>
</feature>
<name>A0A843VVQ9_COLES</name>
<organism evidence="2 3">
    <name type="scientific">Colocasia esculenta</name>
    <name type="common">Wild taro</name>
    <name type="synonym">Arum esculentum</name>
    <dbReference type="NCBI Taxonomy" id="4460"/>
    <lineage>
        <taxon>Eukaryota</taxon>
        <taxon>Viridiplantae</taxon>
        <taxon>Streptophyta</taxon>
        <taxon>Embryophyta</taxon>
        <taxon>Tracheophyta</taxon>
        <taxon>Spermatophyta</taxon>
        <taxon>Magnoliopsida</taxon>
        <taxon>Liliopsida</taxon>
        <taxon>Araceae</taxon>
        <taxon>Aroideae</taxon>
        <taxon>Colocasieae</taxon>
        <taxon>Colocasia</taxon>
    </lineage>
</organism>
<keyword evidence="3" id="KW-1185">Reference proteome</keyword>
<accession>A0A843VVQ9</accession>
<comment type="caution">
    <text evidence="2">The sequence shown here is derived from an EMBL/GenBank/DDBJ whole genome shotgun (WGS) entry which is preliminary data.</text>
</comment>
<dbReference type="EMBL" id="NMUH01002440">
    <property type="protein sequence ID" value="MQL99995.1"/>
    <property type="molecule type" value="Genomic_DNA"/>
</dbReference>
<feature type="non-terminal residue" evidence="2">
    <location>
        <position position="1"/>
    </location>
</feature>
<dbReference type="Proteomes" id="UP000652761">
    <property type="component" value="Unassembled WGS sequence"/>
</dbReference>
<protein>
    <submittedName>
        <fullName evidence="2">Uncharacterized protein</fullName>
    </submittedName>
</protein>
<gene>
    <name evidence="2" type="ORF">Taro_032726</name>
</gene>
<feature type="region of interest" description="Disordered" evidence="1">
    <location>
        <begin position="100"/>
        <end position="143"/>
    </location>
</feature>
<evidence type="ECO:0000313" key="3">
    <source>
        <dbReference type="Proteomes" id="UP000652761"/>
    </source>
</evidence>
<proteinExistence type="predicted"/>
<evidence type="ECO:0000256" key="1">
    <source>
        <dbReference type="SAM" id="MobiDB-lite"/>
    </source>
</evidence>
<dbReference type="OrthoDB" id="783578at2759"/>
<evidence type="ECO:0000313" key="2">
    <source>
        <dbReference type="EMBL" id="MQL99995.1"/>
    </source>
</evidence>
<sequence length="195" mass="22171">MLDDRELCAAEIYILLNCAELECYVKQFDSEIIQRNLHLSDYEAEKEQEKSLALWLRKHTPEEVNAKFFQEDLVDDVELTTHIGVDEFEEPICLSKGNEVEEVDPHEIKGSSGRRTNIDVGQVSGEDSDEEEEYTSDECEDDDKDGAELDISFWSFCASSSSISLEAVYASSSYGRRTECVCTSSFFGRRIYGAR</sequence>
<reference evidence="2" key="1">
    <citation type="submission" date="2017-07" db="EMBL/GenBank/DDBJ databases">
        <title>Taro Niue Genome Assembly and Annotation.</title>
        <authorList>
            <person name="Atibalentja N."/>
            <person name="Keating K."/>
            <person name="Fields C.J."/>
        </authorList>
    </citation>
    <scope>NUCLEOTIDE SEQUENCE</scope>
    <source>
        <strain evidence="2">Niue_2</strain>
        <tissue evidence="2">Leaf</tissue>
    </source>
</reference>
<dbReference type="AlphaFoldDB" id="A0A843VVQ9"/>